<gene>
    <name evidence="1" type="ORF">AN396_07000</name>
</gene>
<dbReference type="EMBL" id="LJDB01000060">
    <property type="protein sequence ID" value="ONI39796.1"/>
    <property type="molecule type" value="Genomic_DNA"/>
</dbReference>
<name>A0ACC8XBC8_9FIRM</name>
<proteinExistence type="predicted"/>
<dbReference type="Proteomes" id="UP000188605">
    <property type="component" value="Unassembled WGS sequence"/>
</dbReference>
<keyword evidence="2" id="KW-1185">Reference proteome</keyword>
<accession>A0ACC8XBC8</accession>
<evidence type="ECO:0000313" key="1">
    <source>
        <dbReference type="EMBL" id="ONI39796.1"/>
    </source>
</evidence>
<organism evidence="1 2">
    <name type="scientific">Candidatus Epulonipiscium fishelsonii</name>
    <dbReference type="NCBI Taxonomy" id="77094"/>
    <lineage>
        <taxon>Bacteria</taxon>
        <taxon>Bacillati</taxon>
        <taxon>Bacillota</taxon>
        <taxon>Clostridia</taxon>
        <taxon>Lachnospirales</taxon>
        <taxon>Lachnospiraceae</taxon>
        <taxon>Candidatus Epulonipiscium</taxon>
    </lineage>
</organism>
<comment type="caution">
    <text evidence="1">The sequence shown here is derived from an EMBL/GenBank/DDBJ whole genome shotgun (WGS) entry which is preliminary data.</text>
</comment>
<sequence length="132" mass="14586">MKRNGILNSEIASVLAYMGHTDYICIGDCGLPIPDGVKRIDVSIKKGVPSFASVLKEVALDMVIEEIILAQEIKEQNPTVLNEIKEIVGNVKITYVLHEEFKQQLKAAKAVIRTGECTPYANIILKSNVNFD</sequence>
<evidence type="ECO:0000313" key="2">
    <source>
        <dbReference type="Proteomes" id="UP000188605"/>
    </source>
</evidence>
<reference evidence="1" key="1">
    <citation type="submission" date="2016-08" db="EMBL/GenBank/DDBJ databases">
        <authorList>
            <person name="Ngugi D.K."/>
            <person name="Miyake S."/>
            <person name="Stingl U."/>
        </authorList>
    </citation>
    <scope>NUCLEOTIDE SEQUENCE</scope>
    <source>
        <strain evidence="1">SCG-B11WGA-EpuloA1</strain>
    </source>
</reference>
<protein>
    <submittedName>
        <fullName evidence="1">D-ribose pyranase</fullName>
    </submittedName>
</protein>